<name>A0ABU7SPZ6_9ACTN</name>
<feature type="domain" description="NAD-dependent epimerase/dehydratase" evidence="2">
    <location>
        <begin position="6"/>
        <end position="176"/>
    </location>
</feature>
<keyword evidence="4" id="KW-1185">Reference proteome</keyword>
<dbReference type="SUPFAM" id="SSF51735">
    <property type="entry name" value="NAD(P)-binding Rossmann-fold domains"/>
    <property type="match status" value="1"/>
</dbReference>
<gene>
    <name evidence="3" type="ORF">V1634_34910</name>
</gene>
<comment type="caution">
    <text evidence="3">The sequence shown here is derived from an EMBL/GenBank/DDBJ whole genome shotgun (WGS) entry which is preliminary data.</text>
</comment>
<organism evidence="3 4">
    <name type="scientific">Plantactinospora veratri</name>
    <dbReference type="NCBI Taxonomy" id="1436122"/>
    <lineage>
        <taxon>Bacteria</taxon>
        <taxon>Bacillati</taxon>
        <taxon>Actinomycetota</taxon>
        <taxon>Actinomycetes</taxon>
        <taxon>Micromonosporales</taxon>
        <taxon>Micromonosporaceae</taxon>
        <taxon>Plantactinospora</taxon>
    </lineage>
</organism>
<accession>A0ABU7SPZ6</accession>
<dbReference type="RefSeq" id="WP_331211894.1">
    <property type="nucleotide sequence ID" value="NZ_JAZGQL010000040.1"/>
</dbReference>
<dbReference type="PANTHER" id="PTHR48079:SF6">
    <property type="entry name" value="NAD(P)-BINDING DOMAIN-CONTAINING PROTEIN-RELATED"/>
    <property type="match status" value="1"/>
</dbReference>
<protein>
    <submittedName>
        <fullName evidence="3">NAD(P)-dependent oxidoreductase</fullName>
    </submittedName>
</protein>
<sequence length="300" mass="31054">MAVIRVVVLGGTGFVGGAIARRLGTGGRPEPGVVAVGLPGSGAAGPRGVPVVERDLLADPESGEELLRGADAVVYALAPAGPRRTAGERMVEAAGRLASAAARAGVRRWVQVSNVSVYGPGDGWVDDDTPVDPRNPLGAATVRMEETVRRRLPAGPTLGTFLRAGPVYAEDPERTGVSASYVDPGLNWLSFVRRDDLAGAVRLALAGKLPEVCVVSDGEPLRAVEAARLAARWRGCTPRPVPDATAARFGADAYAVLTSSVRLRPLALLAVGWRPCAPLRAATPQPHPADSAQGGLEVRP</sequence>
<evidence type="ECO:0000313" key="4">
    <source>
        <dbReference type="Proteomes" id="UP001339911"/>
    </source>
</evidence>
<evidence type="ECO:0000259" key="2">
    <source>
        <dbReference type="Pfam" id="PF01370"/>
    </source>
</evidence>
<reference evidence="3 4" key="1">
    <citation type="submission" date="2024-01" db="EMBL/GenBank/DDBJ databases">
        <title>Genome insights into Plantactinospora veratri sp. nov.</title>
        <authorList>
            <person name="Wang L."/>
        </authorList>
    </citation>
    <scope>NUCLEOTIDE SEQUENCE [LARGE SCALE GENOMIC DNA]</scope>
    <source>
        <strain evidence="3 4">NEAU-FHS4</strain>
    </source>
</reference>
<dbReference type="Gene3D" id="3.40.50.720">
    <property type="entry name" value="NAD(P)-binding Rossmann-like Domain"/>
    <property type="match status" value="1"/>
</dbReference>
<proteinExistence type="predicted"/>
<evidence type="ECO:0000256" key="1">
    <source>
        <dbReference type="SAM" id="MobiDB-lite"/>
    </source>
</evidence>
<dbReference type="InterPro" id="IPR001509">
    <property type="entry name" value="Epimerase_deHydtase"/>
</dbReference>
<dbReference type="InterPro" id="IPR036291">
    <property type="entry name" value="NAD(P)-bd_dom_sf"/>
</dbReference>
<dbReference type="PANTHER" id="PTHR48079">
    <property type="entry name" value="PROTEIN YEEZ"/>
    <property type="match status" value="1"/>
</dbReference>
<dbReference type="InterPro" id="IPR051783">
    <property type="entry name" value="NAD(P)-dependent_oxidoreduct"/>
</dbReference>
<dbReference type="EMBL" id="JAZGQL010000040">
    <property type="protein sequence ID" value="MEE6312013.1"/>
    <property type="molecule type" value="Genomic_DNA"/>
</dbReference>
<dbReference type="Proteomes" id="UP001339911">
    <property type="component" value="Unassembled WGS sequence"/>
</dbReference>
<evidence type="ECO:0000313" key="3">
    <source>
        <dbReference type="EMBL" id="MEE6312013.1"/>
    </source>
</evidence>
<dbReference type="Pfam" id="PF01370">
    <property type="entry name" value="Epimerase"/>
    <property type="match status" value="1"/>
</dbReference>
<feature type="region of interest" description="Disordered" evidence="1">
    <location>
        <begin position="280"/>
        <end position="300"/>
    </location>
</feature>